<dbReference type="PANTHER" id="PTHR45527:SF1">
    <property type="entry name" value="FATTY ACID SYNTHASE"/>
    <property type="match status" value="1"/>
</dbReference>
<keyword evidence="3" id="KW-1185">Reference proteome</keyword>
<dbReference type="SUPFAM" id="SSF52777">
    <property type="entry name" value="CoA-dependent acyltransferases"/>
    <property type="match status" value="2"/>
</dbReference>
<dbReference type="EMBL" id="BAABET010000003">
    <property type="protein sequence ID" value="GAA4304262.1"/>
    <property type="molecule type" value="Genomic_DNA"/>
</dbReference>
<dbReference type="Pfam" id="PF00668">
    <property type="entry name" value="Condensation"/>
    <property type="match status" value="1"/>
</dbReference>
<organism evidence="2 3">
    <name type="scientific">Streptomyces venetus</name>
    <dbReference type="NCBI Taxonomy" id="1701086"/>
    <lineage>
        <taxon>Bacteria</taxon>
        <taxon>Bacillati</taxon>
        <taxon>Actinomycetota</taxon>
        <taxon>Actinomycetes</taxon>
        <taxon>Kitasatosporales</taxon>
        <taxon>Streptomycetaceae</taxon>
        <taxon>Streptomyces</taxon>
    </lineage>
</organism>
<dbReference type="PANTHER" id="PTHR45527">
    <property type="entry name" value="NONRIBOSOMAL PEPTIDE SYNTHETASE"/>
    <property type="match status" value="1"/>
</dbReference>
<protein>
    <recommendedName>
        <fullName evidence="1">Condensation domain-containing protein</fullName>
    </recommendedName>
</protein>
<feature type="domain" description="Condensation" evidence="1">
    <location>
        <begin position="20"/>
        <end position="434"/>
    </location>
</feature>
<name>A0ABP8FI99_9ACTN</name>
<sequence>MDSVSRMSPPDAAAADAPLAMSAFQRRIWLAELIDPDVRNHVPLAWEVAGRLDPGRLRAALGRLVAAHEILRTRFIEDDNGLSVRLREPWLPELEVLDLREAPDGMMDWLDAAVRRPFDLESGQLLRAALGELGDDRQVLLLCLHHLVIDGESVPLLLAELDRHYTTPDRPRPVVQYREFAAFQQRQRDTDAWNTDLLYWESTLRGASPDTPLPVPERPEPNGAFQVSLPAGLLDSLQKVQSERRVSWFMVAATALAVTLHRWAGLDDVTFGSPTANRDEPPFAELLGPCLNTVVLRSRVTSDSTLLDALMQMRDQALDALEHQSVEFDDVVARLKPPRRFGHTPYTNVTLNMNLLDDHAADLDGTRLTPVLDDSLRSNYAKFGLTVTMAQRDGRLIALMAYRGDQLSASHAQELAAEFADVLTRFPQALNEPVMSPGTGRRR</sequence>
<evidence type="ECO:0000313" key="2">
    <source>
        <dbReference type="EMBL" id="GAA4304262.1"/>
    </source>
</evidence>
<accession>A0ABP8FI99</accession>
<dbReference type="InterPro" id="IPR001242">
    <property type="entry name" value="Condensation_dom"/>
</dbReference>
<dbReference type="RefSeq" id="WP_345661146.1">
    <property type="nucleotide sequence ID" value="NZ_BAABET010000003.1"/>
</dbReference>
<reference evidence="3" key="1">
    <citation type="journal article" date="2019" name="Int. J. Syst. Evol. Microbiol.">
        <title>The Global Catalogue of Microorganisms (GCM) 10K type strain sequencing project: providing services to taxonomists for standard genome sequencing and annotation.</title>
        <authorList>
            <consortium name="The Broad Institute Genomics Platform"/>
            <consortium name="The Broad Institute Genome Sequencing Center for Infectious Disease"/>
            <person name="Wu L."/>
            <person name="Ma J."/>
        </authorList>
    </citation>
    <scope>NUCLEOTIDE SEQUENCE [LARGE SCALE GENOMIC DNA]</scope>
    <source>
        <strain evidence="3">JCM 31290</strain>
    </source>
</reference>
<comment type="caution">
    <text evidence="2">The sequence shown here is derived from an EMBL/GenBank/DDBJ whole genome shotgun (WGS) entry which is preliminary data.</text>
</comment>
<dbReference type="Gene3D" id="3.30.559.30">
    <property type="entry name" value="Nonribosomal peptide synthetase, condensation domain"/>
    <property type="match status" value="1"/>
</dbReference>
<dbReference type="Proteomes" id="UP001501115">
    <property type="component" value="Unassembled WGS sequence"/>
</dbReference>
<proteinExistence type="predicted"/>
<gene>
    <name evidence="2" type="ORF">GCM10023086_21320</name>
</gene>
<evidence type="ECO:0000313" key="3">
    <source>
        <dbReference type="Proteomes" id="UP001501115"/>
    </source>
</evidence>
<dbReference type="InterPro" id="IPR023213">
    <property type="entry name" value="CAT-like_dom_sf"/>
</dbReference>
<dbReference type="Gene3D" id="3.30.559.10">
    <property type="entry name" value="Chloramphenicol acetyltransferase-like domain"/>
    <property type="match status" value="1"/>
</dbReference>
<evidence type="ECO:0000259" key="1">
    <source>
        <dbReference type="Pfam" id="PF00668"/>
    </source>
</evidence>